<evidence type="ECO:0000256" key="6">
    <source>
        <dbReference type="ARBA" id="ARBA00022898"/>
    </source>
</evidence>
<dbReference type="STRING" id="519424.AZF04_03250"/>
<dbReference type="FunFam" id="3.40.640.10:FF:000053">
    <property type="entry name" value="Aminotransferase, class I"/>
    <property type="match status" value="1"/>
</dbReference>
<dbReference type="GO" id="GO:0008483">
    <property type="term" value="F:transaminase activity"/>
    <property type="evidence" value="ECO:0007669"/>
    <property type="project" value="UniProtKB-KW"/>
</dbReference>
<comment type="similarity">
    <text evidence="2">Belongs to the class-I pyridoxal-phosphate-dependent aminotransferase family.</text>
</comment>
<evidence type="ECO:0000313" key="9">
    <source>
        <dbReference type="Proteomes" id="UP000075806"/>
    </source>
</evidence>
<comment type="caution">
    <text evidence="8">The sequence shown here is derived from an EMBL/GenBank/DDBJ whole genome shotgun (WGS) entry which is preliminary data.</text>
</comment>
<keyword evidence="5 8" id="KW-0808">Transferase</keyword>
<evidence type="ECO:0000256" key="5">
    <source>
        <dbReference type="ARBA" id="ARBA00022679"/>
    </source>
</evidence>
<dbReference type="InterPro" id="IPR015421">
    <property type="entry name" value="PyrdxlP-dep_Trfase_major"/>
</dbReference>
<keyword evidence="6" id="KW-0663">Pyridoxal phosphate</keyword>
<dbReference type="Gene3D" id="3.90.1150.10">
    <property type="entry name" value="Aspartate Aminotransferase, domain 1"/>
    <property type="match status" value="1"/>
</dbReference>
<dbReference type="PANTHER" id="PTHR42790:SF19">
    <property type="entry name" value="KYNURENINE_ALPHA-AMINOADIPATE AMINOTRANSFERASE, MITOCHONDRIAL"/>
    <property type="match status" value="1"/>
</dbReference>
<dbReference type="RefSeq" id="WP_045485389.1">
    <property type="nucleotide sequence ID" value="NZ_LTAO01000012.1"/>
</dbReference>
<dbReference type="InterPro" id="IPR004839">
    <property type="entry name" value="Aminotransferase_I/II_large"/>
</dbReference>
<accession>A0A162E5T8</accession>
<dbReference type="Gene3D" id="3.40.640.10">
    <property type="entry name" value="Type I PLP-dependent aspartate aminotransferase-like (Major domain)"/>
    <property type="match status" value="1"/>
</dbReference>
<dbReference type="GO" id="GO:1901605">
    <property type="term" value="P:alpha-amino acid metabolic process"/>
    <property type="evidence" value="ECO:0007669"/>
    <property type="project" value="TreeGrafter"/>
</dbReference>
<comment type="cofactor">
    <cofactor evidence="1">
        <name>pyridoxal 5'-phosphate</name>
        <dbReference type="ChEBI" id="CHEBI:597326"/>
    </cofactor>
</comment>
<gene>
    <name evidence="8" type="ORF">AZF04_03250</name>
</gene>
<dbReference type="SUPFAM" id="SSF53383">
    <property type="entry name" value="PLP-dependent transferases"/>
    <property type="match status" value="1"/>
</dbReference>
<feature type="domain" description="Aminotransferase class I/classII large" evidence="7">
    <location>
        <begin position="35"/>
        <end position="387"/>
    </location>
</feature>
<dbReference type="PANTHER" id="PTHR42790">
    <property type="entry name" value="AMINOTRANSFERASE"/>
    <property type="match status" value="1"/>
</dbReference>
<dbReference type="InterPro" id="IPR050859">
    <property type="entry name" value="Class-I_PLP-dep_aminotransf"/>
</dbReference>
<dbReference type="InterPro" id="IPR015422">
    <property type="entry name" value="PyrdxlP-dep_Trfase_small"/>
</dbReference>
<evidence type="ECO:0000313" key="8">
    <source>
        <dbReference type="EMBL" id="KYG31810.1"/>
    </source>
</evidence>
<comment type="subunit">
    <text evidence="3">Homodimer.</text>
</comment>
<keyword evidence="4 8" id="KW-0032">Aminotransferase</keyword>
<name>A0A162E5T8_9BACI</name>
<evidence type="ECO:0000256" key="3">
    <source>
        <dbReference type="ARBA" id="ARBA00011738"/>
    </source>
</evidence>
<dbReference type="AlphaFoldDB" id="A0A162E5T8"/>
<dbReference type="InterPro" id="IPR015424">
    <property type="entry name" value="PyrdxlP-dep_Trfase"/>
</dbReference>
<protein>
    <submittedName>
        <fullName evidence="8">Aminotransferase</fullName>
    </submittedName>
</protein>
<evidence type="ECO:0000256" key="4">
    <source>
        <dbReference type="ARBA" id="ARBA00022576"/>
    </source>
</evidence>
<evidence type="ECO:0000259" key="7">
    <source>
        <dbReference type="Pfam" id="PF00155"/>
    </source>
</evidence>
<dbReference type="CDD" id="cd00609">
    <property type="entry name" value="AAT_like"/>
    <property type="match status" value="1"/>
</dbReference>
<reference evidence="8" key="1">
    <citation type="submission" date="2016-02" db="EMBL/GenBank/DDBJ databases">
        <title>Genome sequence of Bacillus trypoxylicola KCTC 13244(T).</title>
        <authorList>
            <person name="Jeong H."/>
            <person name="Park S.-H."/>
            <person name="Choi S.-K."/>
        </authorList>
    </citation>
    <scope>NUCLEOTIDE SEQUENCE [LARGE SCALE GENOMIC DNA]</scope>
    <source>
        <strain evidence="8">KCTC 13244</strain>
    </source>
</reference>
<dbReference type="Pfam" id="PF00155">
    <property type="entry name" value="Aminotran_1_2"/>
    <property type="match status" value="1"/>
</dbReference>
<keyword evidence="9" id="KW-1185">Reference proteome</keyword>
<sequence>MKYAFAKRVRHLQSSAVRDILKVVGRGDIISFAGGLPDDELFPFKGIEEAFSRVFAAGKGSALQYAETEGYRPLRESILERMEVKKGIKNYSNDEILITTGSQQAIDLFSRIMLGPGDVILTEDPTYLAALQVFHSYEANVVAVDSDDDGMLPEDLELKMKQLKPKAVYVVPTFSNPAGRVWSLERRKELVGLAHKYNVVIFEDDPYGELQFLKDETYVPLAALDDGSHVLYTSTFSKIAVPALRTGWIMGPYQIIRMMSQAKQANDLHTNSLSQQALYQLCTNFDLDGHIEHLSKVYKERMEVMVKCLTHSNLSGMSFVKPKGGMFLWIELSERLNTTILLNEAVKNGVAYVPGEPFYAGIAKKNTMRLNFTHSSPETIQKGIQSLVTVLSKNVDEQEHFFV</sequence>
<dbReference type="EMBL" id="LTAO01000012">
    <property type="protein sequence ID" value="KYG31810.1"/>
    <property type="molecule type" value="Genomic_DNA"/>
</dbReference>
<dbReference type="OrthoDB" id="9802328at2"/>
<dbReference type="GO" id="GO:0030170">
    <property type="term" value="F:pyridoxal phosphate binding"/>
    <property type="evidence" value="ECO:0007669"/>
    <property type="project" value="InterPro"/>
</dbReference>
<proteinExistence type="inferred from homology"/>
<evidence type="ECO:0000256" key="2">
    <source>
        <dbReference type="ARBA" id="ARBA00007441"/>
    </source>
</evidence>
<dbReference type="Proteomes" id="UP000075806">
    <property type="component" value="Unassembled WGS sequence"/>
</dbReference>
<organism evidence="8 9">
    <name type="scientific">Alkalihalobacillus trypoxylicola</name>
    <dbReference type="NCBI Taxonomy" id="519424"/>
    <lineage>
        <taxon>Bacteria</taxon>
        <taxon>Bacillati</taxon>
        <taxon>Bacillota</taxon>
        <taxon>Bacilli</taxon>
        <taxon>Bacillales</taxon>
        <taxon>Bacillaceae</taxon>
        <taxon>Alkalihalobacillus</taxon>
    </lineage>
</organism>
<evidence type="ECO:0000256" key="1">
    <source>
        <dbReference type="ARBA" id="ARBA00001933"/>
    </source>
</evidence>